<dbReference type="PANTHER" id="PTHR30087:SF1">
    <property type="entry name" value="HYPOTHETICAL CYTOSOLIC PROTEIN"/>
    <property type="match status" value="1"/>
</dbReference>
<dbReference type="HOGENOM" id="CLU_076318_1_1_9"/>
<dbReference type="Pfam" id="PF04463">
    <property type="entry name" value="2-thiour_desulf"/>
    <property type="match status" value="1"/>
</dbReference>
<dbReference type="STRING" id="592026.GCWU0000282_003309"/>
<dbReference type="PANTHER" id="PTHR30087">
    <property type="entry name" value="INNER MEMBRANE PROTEIN"/>
    <property type="match status" value="1"/>
</dbReference>
<evidence type="ECO:0000313" key="2">
    <source>
        <dbReference type="Proteomes" id="UP000018227"/>
    </source>
</evidence>
<dbReference type="eggNOG" id="COG1683">
    <property type="taxonomic scope" value="Bacteria"/>
</dbReference>
<accession>V2XH33</accession>
<gene>
    <name evidence="1" type="ORF">GCWU0000282_003309</name>
</gene>
<evidence type="ECO:0000313" key="1">
    <source>
        <dbReference type="EMBL" id="ESL01484.1"/>
    </source>
</evidence>
<protein>
    <submittedName>
        <fullName evidence="1">Uncharacterized protein</fullName>
    </submittedName>
</protein>
<sequence>MFCVKVLVSACILGENCKYNGKNNRNRLAINLLKNYEIIPICPEMLAGMKTPRPCAEIVNGVVTDENGNDVHSEYMQAAEIALSKIENDDIGLAVLQSRSPTCGVNQIYDGSFSGKLIPGMGLFAQALKQKGYKVVDVESFIDESGSS</sequence>
<dbReference type="InterPro" id="IPR007553">
    <property type="entry name" value="2-thiour_desulf"/>
</dbReference>
<name>V2XH33_9FIRM</name>
<keyword evidence="2" id="KW-1185">Reference proteome</keyword>
<organism evidence="1 2">
    <name type="scientific">Catonella morbi ATCC 51271</name>
    <dbReference type="NCBI Taxonomy" id="592026"/>
    <lineage>
        <taxon>Bacteria</taxon>
        <taxon>Bacillati</taxon>
        <taxon>Bacillota</taxon>
        <taxon>Clostridia</taxon>
        <taxon>Lachnospirales</taxon>
        <taxon>Lachnospiraceae</taxon>
        <taxon>Catonella</taxon>
    </lineage>
</organism>
<dbReference type="AlphaFoldDB" id="V2XH33"/>
<dbReference type="EMBL" id="ACIL03000024">
    <property type="protein sequence ID" value="ESL01484.1"/>
    <property type="molecule type" value="Genomic_DNA"/>
</dbReference>
<proteinExistence type="predicted"/>
<comment type="caution">
    <text evidence="1">The sequence shown here is derived from an EMBL/GenBank/DDBJ whole genome shotgun (WGS) entry which is preliminary data.</text>
</comment>
<reference evidence="1" key="1">
    <citation type="submission" date="2013-06" db="EMBL/GenBank/DDBJ databases">
        <authorList>
            <person name="Weinstock G."/>
            <person name="Sodergren E."/>
            <person name="Clifton S."/>
            <person name="Fulton L."/>
            <person name="Fulton B."/>
            <person name="Courtney L."/>
            <person name="Fronick C."/>
            <person name="Harrison M."/>
            <person name="Strong C."/>
            <person name="Farmer C."/>
            <person name="Delahaunty K."/>
            <person name="Markovic C."/>
            <person name="Hall O."/>
            <person name="Minx P."/>
            <person name="Tomlinson C."/>
            <person name="Mitreva M."/>
            <person name="Nelson J."/>
            <person name="Hou S."/>
            <person name="Wollam A."/>
            <person name="Pepin K.H."/>
            <person name="Johnson M."/>
            <person name="Bhonagiri V."/>
            <person name="Nash W.E."/>
            <person name="Warren W."/>
            <person name="Chinwalla A."/>
            <person name="Mardis E.R."/>
            <person name="Wilson R.K."/>
        </authorList>
    </citation>
    <scope>NUCLEOTIDE SEQUENCE [LARGE SCALE GENOMIC DNA]</scope>
    <source>
        <strain evidence="1">ATCC 51271</strain>
    </source>
</reference>
<dbReference type="Proteomes" id="UP000018227">
    <property type="component" value="Unassembled WGS sequence"/>
</dbReference>